<keyword evidence="2" id="KW-1133">Transmembrane helix</keyword>
<evidence type="ECO:0000256" key="2">
    <source>
        <dbReference type="SAM" id="Phobius"/>
    </source>
</evidence>
<accession>A0ABT0BYB1</accession>
<comment type="caution">
    <text evidence="4">The sequence shown here is derived from an EMBL/GenBank/DDBJ whole genome shotgun (WGS) entry which is preliminary data.</text>
</comment>
<dbReference type="Proteomes" id="UP001165444">
    <property type="component" value="Unassembled WGS sequence"/>
</dbReference>
<protein>
    <submittedName>
        <fullName evidence="4">Outer membrane beta-barrel protein</fullName>
    </submittedName>
</protein>
<evidence type="ECO:0000259" key="3">
    <source>
        <dbReference type="Pfam" id="PF13568"/>
    </source>
</evidence>
<evidence type="ECO:0000256" key="1">
    <source>
        <dbReference type="SAM" id="MobiDB-lite"/>
    </source>
</evidence>
<name>A0ABT0BYB1_9BACT</name>
<reference evidence="4 5" key="1">
    <citation type="submission" date="2022-03" db="EMBL/GenBank/DDBJ databases">
        <title>Parabacteroides sp. nov. isolated from swine feces.</title>
        <authorList>
            <person name="Bak J.E."/>
        </authorList>
    </citation>
    <scope>NUCLEOTIDE SEQUENCE [LARGE SCALE GENOMIC DNA]</scope>
    <source>
        <strain evidence="4 5">AGMB00274</strain>
    </source>
</reference>
<gene>
    <name evidence="4" type="ORF">MUN53_03770</name>
</gene>
<feature type="transmembrane region" description="Helical" evidence="2">
    <location>
        <begin position="51"/>
        <end position="69"/>
    </location>
</feature>
<dbReference type="InterPro" id="IPR011250">
    <property type="entry name" value="OMP/PagP_B-barrel"/>
</dbReference>
<dbReference type="Gene3D" id="2.40.160.20">
    <property type="match status" value="1"/>
</dbReference>
<keyword evidence="2" id="KW-0812">Transmembrane</keyword>
<evidence type="ECO:0000313" key="4">
    <source>
        <dbReference type="EMBL" id="MCJ2379731.1"/>
    </source>
</evidence>
<keyword evidence="5" id="KW-1185">Reference proteome</keyword>
<organism evidence="4 5">
    <name type="scientific">Parabacteroides faecalis</name>
    <dbReference type="NCBI Taxonomy" id="2924040"/>
    <lineage>
        <taxon>Bacteria</taxon>
        <taxon>Pseudomonadati</taxon>
        <taxon>Bacteroidota</taxon>
        <taxon>Bacteroidia</taxon>
        <taxon>Bacteroidales</taxon>
        <taxon>Tannerellaceae</taxon>
        <taxon>Parabacteroides</taxon>
    </lineage>
</organism>
<dbReference type="Pfam" id="PF13568">
    <property type="entry name" value="OMP_b-brl_2"/>
    <property type="match status" value="1"/>
</dbReference>
<evidence type="ECO:0000313" key="5">
    <source>
        <dbReference type="Proteomes" id="UP001165444"/>
    </source>
</evidence>
<proteinExistence type="predicted"/>
<feature type="domain" description="Outer membrane protein beta-barrel" evidence="3">
    <location>
        <begin position="240"/>
        <end position="377"/>
    </location>
</feature>
<dbReference type="SUPFAM" id="SSF56925">
    <property type="entry name" value="OMPA-like"/>
    <property type="match status" value="1"/>
</dbReference>
<sequence>MKKGDRDNIDDLFRSKLYDFEVETAPEDWDAIEKSLTRPSIPFYRKYKYQWMAAAAVAALLVLSFGIPWNSQEEELVKIAQEVKQEAEKQMNDNEWVAAVTENQEAVAEEEEKPKQRSLRPRLLSVNARANNVPAVKVSSEVPVDEVVTEDIHEDNIEEQDEVSPVVQAEEQIIEEVQPVQTRTVVEKEEKPTKAEPKPRKWGFGMGAGSLSAGNNSSVNAFALRSSAVTNEYLSLMNASSFEQLPKTDVKHKMPLSFGLSASRYLTDRWSLQAGLSYSYLVSEWTTNKTYRAESEQRLHFLGVPVAVTYKIAEWNRFMFYASAGGQVELNVAGKVCTDLYSPVEKLKSVTEKERMKEPYFSVNARVGVSYPIIRFLSAYAEVGADYYFDNGSDVETIHSEKPFYVGLQLGFRFGF</sequence>
<feature type="region of interest" description="Disordered" evidence="1">
    <location>
        <begin position="183"/>
        <end position="203"/>
    </location>
</feature>
<dbReference type="InterPro" id="IPR025665">
    <property type="entry name" value="Beta-barrel_OMP_2"/>
</dbReference>
<dbReference type="RefSeq" id="WP_243323485.1">
    <property type="nucleotide sequence ID" value="NZ_JAKZMM010000007.1"/>
</dbReference>
<feature type="compositionally biased region" description="Basic and acidic residues" evidence="1">
    <location>
        <begin position="185"/>
        <end position="199"/>
    </location>
</feature>
<dbReference type="EMBL" id="JAKZMM010000007">
    <property type="protein sequence ID" value="MCJ2379731.1"/>
    <property type="molecule type" value="Genomic_DNA"/>
</dbReference>
<keyword evidence="2" id="KW-0472">Membrane</keyword>